<sequence length="289" mass="32659">MLSKGAIILPFVLANNFGINVGKYQGGSSQALLMARIKPSFMGGLFFYFANYERSRQNSETFVRMLLKYFAQRNFHRYLVPSIRHVRGDSLTSEFRAGLPLALGCNDNRTLHNAANLDDKHTTWTTPCSYSLRGYERCASTSISPLRAFARLKSWLFQADEADSILSSQRRAFNDLDCFGVPLPQTWSTEHGGEAIFLCYATVRLFPHLRRILLIRANFRTDWTFWIRRKNDIIGSNSQAAVLPRKLPDFHTRTTQTTLDSFPLDPPSPAESVVRVGAASVRIDGSILV</sequence>
<dbReference type="RefSeq" id="XP_043037007.1">
    <property type="nucleotide sequence ID" value="XM_043177541.1"/>
</dbReference>
<reference evidence="1" key="1">
    <citation type="submission" date="2020-11" db="EMBL/GenBank/DDBJ databases">
        <title>Adaptations for nitrogen fixation in a non-lichenized fungal sporocarp promotes dispersal by wood-feeding termites.</title>
        <authorList>
            <consortium name="DOE Joint Genome Institute"/>
            <person name="Koch R.A."/>
            <person name="Yoon G."/>
            <person name="Arayal U."/>
            <person name="Lail K."/>
            <person name="Amirebrahimi M."/>
            <person name="Labutti K."/>
            <person name="Lipzen A."/>
            <person name="Riley R."/>
            <person name="Barry K."/>
            <person name="Henrissat B."/>
            <person name="Grigoriev I.V."/>
            <person name="Herr J.R."/>
            <person name="Aime M.C."/>
        </authorList>
    </citation>
    <scope>NUCLEOTIDE SEQUENCE</scope>
    <source>
        <strain evidence="1">MCA 3950</strain>
    </source>
</reference>
<evidence type="ECO:0000313" key="1">
    <source>
        <dbReference type="EMBL" id="KAG7443507.1"/>
    </source>
</evidence>
<evidence type="ECO:0000313" key="2">
    <source>
        <dbReference type="Proteomes" id="UP000812287"/>
    </source>
</evidence>
<dbReference type="AlphaFoldDB" id="A0A9P7VMT5"/>
<gene>
    <name evidence="1" type="ORF">BT62DRAFT_1009322</name>
</gene>
<name>A0A9P7VMT5_9AGAR</name>
<dbReference type="Proteomes" id="UP000812287">
    <property type="component" value="Unassembled WGS sequence"/>
</dbReference>
<dbReference type="GeneID" id="66099828"/>
<dbReference type="EMBL" id="MU250545">
    <property type="protein sequence ID" value="KAG7443507.1"/>
    <property type="molecule type" value="Genomic_DNA"/>
</dbReference>
<proteinExistence type="predicted"/>
<comment type="caution">
    <text evidence="1">The sequence shown here is derived from an EMBL/GenBank/DDBJ whole genome shotgun (WGS) entry which is preliminary data.</text>
</comment>
<protein>
    <submittedName>
        <fullName evidence="1">Uncharacterized protein</fullName>
    </submittedName>
</protein>
<accession>A0A9P7VMT5</accession>
<organism evidence="1 2">
    <name type="scientific">Guyanagaster necrorhizus</name>
    <dbReference type="NCBI Taxonomy" id="856835"/>
    <lineage>
        <taxon>Eukaryota</taxon>
        <taxon>Fungi</taxon>
        <taxon>Dikarya</taxon>
        <taxon>Basidiomycota</taxon>
        <taxon>Agaricomycotina</taxon>
        <taxon>Agaricomycetes</taxon>
        <taxon>Agaricomycetidae</taxon>
        <taxon>Agaricales</taxon>
        <taxon>Marasmiineae</taxon>
        <taxon>Physalacriaceae</taxon>
        <taxon>Guyanagaster</taxon>
    </lineage>
</organism>
<keyword evidence="2" id="KW-1185">Reference proteome</keyword>